<dbReference type="EMBL" id="LFLK01000004">
    <property type="protein sequence ID" value="OCR90817.1"/>
    <property type="molecule type" value="Genomic_DNA"/>
</dbReference>
<dbReference type="Pfam" id="PF13087">
    <property type="entry name" value="AAA_12"/>
    <property type="match status" value="1"/>
</dbReference>
<evidence type="ECO:0000256" key="2">
    <source>
        <dbReference type="ARBA" id="ARBA00022801"/>
    </source>
</evidence>
<dbReference type="SUPFAM" id="SSF52540">
    <property type="entry name" value="P-loop containing nucleoside triphosphate hydrolases"/>
    <property type="match status" value="1"/>
</dbReference>
<keyword evidence="1" id="KW-0547">Nucleotide-binding</keyword>
<dbReference type="GO" id="GO:0005524">
    <property type="term" value="F:ATP binding"/>
    <property type="evidence" value="ECO:0007669"/>
    <property type="project" value="UniProtKB-KW"/>
</dbReference>
<keyword evidence="3" id="KW-0347">Helicase</keyword>
<dbReference type="Proteomes" id="UP000093100">
    <property type="component" value="Unassembled WGS sequence"/>
</dbReference>
<dbReference type="RefSeq" id="WP_065838518.1">
    <property type="nucleotide sequence ID" value="NZ_CP027287.1"/>
</dbReference>
<dbReference type="InterPro" id="IPR027417">
    <property type="entry name" value="P-loop_NTPase"/>
</dbReference>
<accession>A0AAX0HB48</accession>
<reference evidence="6 7" key="1">
    <citation type="journal article" date="2016" name="Genome Biol. Evol.">
        <title>Comparative Genomics of Campylobacter fetus from Reptiles and Mammals Reveals Divergent Evolution in Host-Associated Lineages.</title>
        <authorList>
            <person name="Gilbert M.J."/>
            <person name="Miller W.G."/>
            <person name="Yee E."/>
            <person name="Zomer A.L."/>
            <person name="van der Graaf-van Bloois L."/>
            <person name="Fitzgerald C."/>
            <person name="Forbes K.J."/>
            <person name="Meric G."/>
            <person name="Sheppard S.K."/>
            <person name="Wagenaar J.A."/>
            <person name="Duim B."/>
        </authorList>
    </citation>
    <scope>NUCLEOTIDE SEQUENCE [LARGE SCALE GENOMIC DNA]</scope>
    <source>
        <strain evidence="6 7">12S02225-3</strain>
    </source>
</reference>
<name>A0AAX0HB48_CAMFE</name>
<dbReference type="PANTHER" id="PTHR43788">
    <property type="entry name" value="DNA2/NAM7 HELICASE FAMILY MEMBER"/>
    <property type="match status" value="1"/>
</dbReference>
<evidence type="ECO:0000259" key="5">
    <source>
        <dbReference type="Pfam" id="PF13087"/>
    </source>
</evidence>
<keyword evidence="2" id="KW-0378">Hydrolase</keyword>
<evidence type="ECO:0000313" key="7">
    <source>
        <dbReference type="Proteomes" id="UP000093100"/>
    </source>
</evidence>
<evidence type="ECO:0000256" key="3">
    <source>
        <dbReference type="ARBA" id="ARBA00022806"/>
    </source>
</evidence>
<comment type="caution">
    <text evidence="6">The sequence shown here is derived from an EMBL/GenBank/DDBJ whole genome shotgun (WGS) entry which is preliminary data.</text>
</comment>
<gene>
    <name evidence="6" type="ORF">CFT12S02225_04850</name>
</gene>
<dbReference type="Gene3D" id="3.40.50.300">
    <property type="entry name" value="P-loop containing nucleotide triphosphate hydrolases"/>
    <property type="match status" value="1"/>
</dbReference>
<dbReference type="InterPro" id="IPR041679">
    <property type="entry name" value="DNA2/NAM7-like_C"/>
</dbReference>
<dbReference type="InterPro" id="IPR050534">
    <property type="entry name" value="Coronavir_polyprotein_1ab"/>
</dbReference>
<evidence type="ECO:0000256" key="4">
    <source>
        <dbReference type="ARBA" id="ARBA00022840"/>
    </source>
</evidence>
<dbReference type="GO" id="GO:0043139">
    <property type="term" value="F:5'-3' DNA helicase activity"/>
    <property type="evidence" value="ECO:0007669"/>
    <property type="project" value="TreeGrafter"/>
</dbReference>
<dbReference type="PANTHER" id="PTHR43788:SF8">
    <property type="entry name" value="DNA-BINDING PROTEIN SMUBP-2"/>
    <property type="match status" value="1"/>
</dbReference>
<dbReference type="GO" id="GO:0016787">
    <property type="term" value="F:hydrolase activity"/>
    <property type="evidence" value="ECO:0007669"/>
    <property type="project" value="UniProtKB-KW"/>
</dbReference>
<dbReference type="AlphaFoldDB" id="A0AAX0HB48"/>
<feature type="domain" description="DNA2/NAM7 helicase-like C-terminal" evidence="5">
    <location>
        <begin position="27"/>
        <end position="144"/>
    </location>
</feature>
<sequence>MFGISNKIAYNNMMILDKDIHDTGLKSHWIDVSSEENDFRGNLSIKESECLKSLLNNELKNIKNKKSKISIISPFRDVVNGLNNALKDLDIGTIHTMQGKQKDIIILVLGGGNGGARNWAAQKPNLLNVALTRAKENIFIIGDKQKWGVLPYFKEALFQLESDKI</sequence>
<protein>
    <recommendedName>
        <fullName evidence="5">DNA2/NAM7 helicase-like C-terminal domain-containing protein</fullName>
    </recommendedName>
</protein>
<evidence type="ECO:0000256" key="1">
    <source>
        <dbReference type="ARBA" id="ARBA00022741"/>
    </source>
</evidence>
<keyword evidence="4" id="KW-0067">ATP-binding</keyword>
<evidence type="ECO:0000313" key="6">
    <source>
        <dbReference type="EMBL" id="OCR90817.1"/>
    </source>
</evidence>
<proteinExistence type="predicted"/>
<organism evidence="6 7">
    <name type="scientific">Campylobacter fetus subsp. testudinum</name>
    <dbReference type="NCBI Taxonomy" id="1507806"/>
    <lineage>
        <taxon>Bacteria</taxon>
        <taxon>Pseudomonadati</taxon>
        <taxon>Campylobacterota</taxon>
        <taxon>Epsilonproteobacteria</taxon>
        <taxon>Campylobacterales</taxon>
        <taxon>Campylobacteraceae</taxon>
        <taxon>Campylobacter</taxon>
    </lineage>
</organism>